<protein>
    <submittedName>
        <fullName evidence="2">Uncharacterized protein</fullName>
    </submittedName>
</protein>
<sequence>MSSLPVRAPAPSKPKAIYHIPNPPRAPSLPAIDIILDPSIIPSLPPPGGLVGHAELMGRPRVIASQSSLSRPVLLLPAGPGQTQSNVLLHRRVNTVSPVPGGATAKVRQSGGGSGRVGEGQQRGMTVPVPVKHGVRRTSSFERLDLAEAREGDRGDMPRLGRREGRERVSSRHQRTASDSTVGSSRRSGGSEYEFQEGLPHSNAAPQGGLPCYTPPRPFPPDGAGAKSSRAEHTTNMNLPKYTKDVEHATHTAVTEHVVADRHARQVRHARASSIPAYLTSSIPSGCIQLVPSDPSETVRLLTKLLQLTPPSRLPDIPLPPATSGLMHPSSLLTPLAIILEALVVERAVLRHETPSPLPVLRDGSSLQMGRKRGVDWTIMKGYIESFSHVLVSLMPYIRKSDVGPVDGLKKGLRVYVGKQKKVFGEVAEMYVDEYGFVRGWWDESGMKQCAKRVGQWGEMVEG</sequence>
<proteinExistence type="predicted"/>
<comment type="caution">
    <text evidence="2">The sequence shown here is derived from an EMBL/GenBank/DDBJ whole genome shotgun (WGS) entry which is preliminary data.</text>
</comment>
<gene>
    <name evidence="2" type="ORF">DB88DRAFT_497652</name>
</gene>
<dbReference type="Proteomes" id="UP001182556">
    <property type="component" value="Unassembled WGS sequence"/>
</dbReference>
<keyword evidence="3" id="KW-1185">Reference proteome</keyword>
<feature type="compositionally biased region" description="Basic and acidic residues" evidence="1">
    <location>
        <begin position="139"/>
        <end position="170"/>
    </location>
</feature>
<accession>A0AAD9FNH7</accession>
<name>A0AAD9FNH7_PAPLA</name>
<evidence type="ECO:0000313" key="2">
    <source>
        <dbReference type="EMBL" id="KAK1922241.1"/>
    </source>
</evidence>
<evidence type="ECO:0000313" key="3">
    <source>
        <dbReference type="Proteomes" id="UP001182556"/>
    </source>
</evidence>
<reference evidence="2" key="1">
    <citation type="submission" date="2023-02" db="EMBL/GenBank/DDBJ databases">
        <title>Identification and recombinant expression of a fungal hydrolase from Papiliotrema laurentii that hydrolyzes apple cutin and clears colloidal polyester polyurethane.</title>
        <authorList>
            <consortium name="DOE Joint Genome Institute"/>
            <person name="Roman V.A."/>
            <person name="Bojanowski C."/>
            <person name="Crable B.R."/>
            <person name="Wagner D.N."/>
            <person name="Hung C.S."/>
            <person name="Nadeau L.J."/>
            <person name="Schratz L."/>
            <person name="Haridas S."/>
            <person name="Pangilinan J."/>
            <person name="Lipzen A."/>
            <person name="Na H."/>
            <person name="Yan M."/>
            <person name="Ng V."/>
            <person name="Grigoriev I.V."/>
            <person name="Spatafora J.W."/>
            <person name="Barlow D."/>
            <person name="Biffinger J."/>
            <person name="Kelley-Loughnane N."/>
            <person name="Varaljay V.A."/>
            <person name="Crookes-Goodson W.J."/>
        </authorList>
    </citation>
    <scope>NUCLEOTIDE SEQUENCE</scope>
    <source>
        <strain evidence="2">5307AH</strain>
    </source>
</reference>
<evidence type="ECO:0000256" key="1">
    <source>
        <dbReference type="SAM" id="MobiDB-lite"/>
    </source>
</evidence>
<feature type="region of interest" description="Disordered" evidence="1">
    <location>
        <begin position="96"/>
        <end position="232"/>
    </location>
</feature>
<organism evidence="2 3">
    <name type="scientific">Papiliotrema laurentii</name>
    <name type="common">Cryptococcus laurentii</name>
    <dbReference type="NCBI Taxonomy" id="5418"/>
    <lineage>
        <taxon>Eukaryota</taxon>
        <taxon>Fungi</taxon>
        <taxon>Dikarya</taxon>
        <taxon>Basidiomycota</taxon>
        <taxon>Agaricomycotina</taxon>
        <taxon>Tremellomycetes</taxon>
        <taxon>Tremellales</taxon>
        <taxon>Rhynchogastremaceae</taxon>
        <taxon>Papiliotrema</taxon>
    </lineage>
</organism>
<dbReference type="AlphaFoldDB" id="A0AAD9FNH7"/>
<dbReference type="EMBL" id="JAODAN010000009">
    <property type="protein sequence ID" value="KAK1922241.1"/>
    <property type="molecule type" value="Genomic_DNA"/>
</dbReference>